<dbReference type="PANTHER" id="PTHR21248:SF22">
    <property type="entry name" value="PHOSPHOLIPASE D"/>
    <property type="match status" value="1"/>
</dbReference>
<comment type="subcellular location">
    <subcellularLocation>
        <location evidence="3">Cell membrane</location>
        <topology evidence="3">Multi-pass membrane protein</topology>
    </subcellularLocation>
    <subcellularLocation>
        <location evidence="2">Secreted</location>
    </subcellularLocation>
</comment>
<feature type="domain" description="PLD phosphodiesterase" evidence="12">
    <location>
        <begin position="226"/>
        <end position="253"/>
    </location>
</feature>
<proteinExistence type="predicted"/>
<dbReference type="GO" id="GO:0005576">
    <property type="term" value="C:extracellular region"/>
    <property type="evidence" value="ECO:0007669"/>
    <property type="project" value="UniProtKB-SubCell"/>
</dbReference>
<keyword evidence="6" id="KW-0964">Secreted</keyword>
<dbReference type="PANTHER" id="PTHR21248">
    <property type="entry name" value="CARDIOLIPIN SYNTHASE"/>
    <property type="match status" value="1"/>
</dbReference>
<dbReference type="GO" id="GO:0008808">
    <property type="term" value="F:cardiolipin synthase activity"/>
    <property type="evidence" value="ECO:0007669"/>
    <property type="project" value="TreeGrafter"/>
</dbReference>
<dbReference type="GO" id="GO:0032049">
    <property type="term" value="P:cardiolipin biosynthetic process"/>
    <property type="evidence" value="ECO:0007669"/>
    <property type="project" value="UniProtKB-ARBA"/>
</dbReference>
<keyword evidence="9 11" id="KW-0472">Membrane</keyword>
<accession>A0A9X1YFA6</accession>
<dbReference type="GO" id="GO:0005886">
    <property type="term" value="C:plasma membrane"/>
    <property type="evidence" value="ECO:0007669"/>
    <property type="project" value="UniProtKB-SubCell"/>
</dbReference>
<dbReference type="InterPro" id="IPR001736">
    <property type="entry name" value="PLipase_D/transphosphatidylase"/>
</dbReference>
<dbReference type="Gene3D" id="3.30.870.10">
    <property type="entry name" value="Endonuclease Chain A"/>
    <property type="match status" value="2"/>
</dbReference>
<evidence type="ECO:0000256" key="11">
    <source>
        <dbReference type="SAM" id="Phobius"/>
    </source>
</evidence>
<dbReference type="Pfam" id="PF13396">
    <property type="entry name" value="PLDc_N"/>
    <property type="match status" value="1"/>
</dbReference>
<feature type="transmembrane region" description="Helical" evidence="11">
    <location>
        <begin position="20"/>
        <end position="45"/>
    </location>
</feature>
<evidence type="ECO:0000256" key="1">
    <source>
        <dbReference type="ARBA" id="ARBA00003145"/>
    </source>
</evidence>
<dbReference type="InterPro" id="IPR027379">
    <property type="entry name" value="CLS_N"/>
</dbReference>
<dbReference type="EMBL" id="JALPRX010000134">
    <property type="protein sequence ID" value="MCK8787607.1"/>
    <property type="molecule type" value="Genomic_DNA"/>
</dbReference>
<evidence type="ECO:0000313" key="13">
    <source>
        <dbReference type="EMBL" id="MCK8787607.1"/>
    </source>
</evidence>
<dbReference type="Pfam" id="PF13091">
    <property type="entry name" value="PLDc_2"/>
    <property type="match status" value="2"/>
</dbReference>
<comment type="caution">
    <text evidence="13">The sequence shown here is derived from an EMBL/GenBank/DDBJ whole genome shotgun (WGS) entry which is preliminary data.</text>
</comment>
<evidence type="ECO:0000256" key="6">
    <source>
        <dbReference type="ARBA" id="ARBA00022525"/>
    </source>
</evidence>
<dbReference type="Proteomes" id="UP001139516">
    <property type="component" value="Unassembled WGS sequence"/>
</dbReference>
<gene>
    <name evidence="13" type="ORF">M0638_24885</name>
</gene>
<dbReference type="SUPFAM" id="SSF56024">
    <property type="entry name" value="Phospholipase D/nuclease"/>
    <property type="match status" value="2"/>
</dbReference>
<keyword evidence="8 11" id="KW-1133">Transmembrane helix</keyword>
<dbReference type="SMART" id="SM00155">
    <property type="entry name" value="PLDc"/>
    <property type="match status" value="2"/>
</dbReference>
<dbReference type="InterPro" id="IPR025202">
    <property type="entry name" value="PLD-like_dom"/>
</dbReference>
<comment type="function">
    <text evidence="1">Could be a virulence factor.</text>
</comment>
<keyword evidence="5" id="KW-1003">Cell membrane</keyword>
<evidence type="ECO:0000256" key="10">
    <source>
        <dbReference type="ARBA" id="ARBA00029594"/>
    </source>
</evidence>
<keyword evidence="7 11" id="KW-0812">Transmembrane</keyword>
<dbReference type="AlphaFoldDB" id="A0A9X1YFA6"/>
<feature type="domain" description="PLD phosphodiesterase" evidence="12">
    <location>
        <begin position="426"/>
        <end position="448"/>
    </location>
</feature>
<keyword evidence="14" id="KW-1185">Reference proteome</keyword>
<protein>
    <recommendedName>
        <fullName evidence="4">Phospholipase D</fullName>
    </recommendedName>
    <alternativeName>
        <fullName evidence="10">Choline phosphatase</fullName>
    </alternativeName>
</protein>
<evidence type="ECO:0000256" key="8">
    <source>
        <dbReference type="ARBA" id="ARBA00022989"/>
    </source>
</evidence>
<name>A0A9X1YFA6_9PROT</name>
<evidence type="ECO:0000256" key="5">
    <source>
        <dbReference type="ARBA" id="ARBA00022475"/>
    </source>
</evidence>
<dbReference type="CDD" id="cd09157">
    <property type="entry name" value="PLDc_CLS_unchar2_1"/>
    <property type="match status" value="1"/>
</dbReference>
<evidence type="ECO:0000256" key="2">
    <source>
        <dbReference type="ARBA" id="ARBA00004613"/>
    </source>
</evidence>
<evidence type="ECO:0000259" key="12">
    <source>
        <dbReference type="PROSITE" id="PS50035"/>
    </source>
</evidence>
<dbReference type="RefSeq" id="WP_248669656.1">
    <property type="nucleotide sequence ID" value="NZ_JALPRX010000134.1"/>
</dbReference>
<evidence type="ECO:0000256" key="9">
    <source>
        <dbReference type="ARBA" id="ARBA00023136"/>
    </source>
</evidence>
<evidence type="ECO:0000256" key="7">
    <source>
        <dbReference type="ARBA" id="ARBA00022692"/>
    </source>
</evidence>
<sequence length="506" mass="54237">MTDAWSAPGSFWGPFLGPLLGPLLGTVGLSLLHVVLSALVTAHVLLRKRDVASATGWIGLIWLSPFVGSALYYLLGINRVRERARASRPVRAGGEDVATLPAPPPAEPLAALDRTALRLTGRPAEAGNAVTLLHDGDEAYPRMLAAIEGASSCIDLSSYILRDDAAGAPFLDSLIAAHRRGVAVRVLVDGIGGGYFASPACRRLWQAGVPAARFMHSPLPWNMPFLNLRSHKKILVVDRRIGFTGGLNIGAENLLRQDPPDPVRDVHFALCGPVVRQLAEAFDRDWRFVQGSAGTAPPADEAPRDALADAPRDAPRNALGEAVAAGVVTARVVTSGPNQDVEKIELLMLQAITCARHSVRVATPYFLPDERLVTALALAALRGVAVDIVVPERSNHPVVDRGMHAHVGPLLAAGCRVWLNPPPFDHSKLMVVDGAWSLVGSSNWDMRSLRLNFELNVEIYDAATAAAVEAVVLGKRGGRLEAEMLARRSLPARLRDAAMRLLLPYV</sequence>
<feature type="transmembrane region" description="Helical" evidence="11">
    <location>
        <begin position="57"/>
        <end position="75"/>
    </location>
</feature>
<evidence type="ECO:0000313" key="14">
    <source>
        <dbReference type="Proteomes" id="UP001139516"/>
    </source>
</evidence>
<evidence type="ECO:0000256" key="3">
    <source>
        <dbReference type="ARBA" id="ARBA00004651"/>
    </source>
</evidence>
<reference evidence="13" key="1">
    <citation type="submission" date="2022-04" db="EMBL/GenBank/DDBJ databases">
        <title>Roseomonas acroporae sp. nov., isolated from coral Acropora digitifera.</title>
        <authorList>
            <person name="Sun H."/>
        </authorList>
    </citation>
    <scope>NUCLEOTIDE SEQUENCE</scope>
    <source>
        <strain evidence="13">NAR14</strain>
    </source>
</reference>
<evidence type="ECO:0000256" key="4">
    <source>
        <dbReference type="ARBA" id="ARBA00018392"/>
    </source>
</evidence>
<organism evidence="13 14">
    <name type="scientific">Roseomonas acroporae</name>
    <dbReference type="NCBI Taxonomy" id="2937791"/>
    <lineage>
        <taxon>Bacteria</taxon>
        <taxon>Pseudomonadati</taxon>
        <taxon>Pseudomonadota</taxon>
        <taxon>Alphaproteobacteria</taxon>
        <taxon>Acetobacterales</taxon>
        <taxon>Roseomonadaceae</taxon>
        <taxon>Roseomonas</taxon>
    </lineage>
</organism>
<dbReference type="PROSITE" id="PS50035">
    <property type="entry name" value="PLD"/>
    <property type="match status" value="2"/>
</dbReference>